<dbReference type="AlphaFoldDB" id="X1EQQ8"/>
<comment type="caution">
    <text evidence="1">The sequence shown here is derived from an EMBL/GenBank/DDBJ whole genome shotgun (WGS) entry which is preliminary data.</text>
</comment>
<feature type="non-terminal residue" evidence="1">
    <location>
        <position position="1"/>
    </location>
</feature>
<proteinExistence type="predicted"/>
<gene>
    <name evidence="1" type="ORF">S03H2_25775</name>
</gene>
<dbReference type="Gene3D" id="1.25.40.10">
    <property type="entry name" value="Tetratricopeptide repeat domain"/>
    <property type="match status" value="1"/>
</dbReference>
<protein>
    <submittedName>
        <fullName evidence="1">Uncharacterized protein</fullName>
    </submittedName>
</protein>
<reference evidence="1" key="1">
    <citation type="journal article" date="2014" name="Front. Microbiol.">
        <title>High frequency of phylogenetically diverse reductive dehalogenase-homologous genes in deep subseafloor sedimentary metagenomes.</title>
        <authorList>
            <person name="Kawai M."/>
            <person name="Futagami T."/>
            <person name="Toyoda A."/>
            <person name="Takaki Y."/>
            <person name="Nishi S."/>
            <person name="Hori S."/>
            <person name="Arai W."/>
            <person name="Tsubouchi T."/>
            <person name="Morono Y."/>
            <person name="Uchiyama I."/>
            <person name="Ito T."/>
            <person name="Fujiyama A."/>
            <person name="Inagaki F."/>
            <person name="Takami H."/>
        </authorList>
    </citation>
    <scope>NUCLEOTIDE SEQUENCE</scope>
    <source>
        <strain evidence="1">Expedition CK06-06</strain>
    </source>
</reference>
<name>X1EQQ8_9ZZZZ</name>
<sequence length="110" mass="12414">EIDNIVTLPELNNLSIIYQIKAVSALVKGKTDESYQAINTGIDLEMSWLNYVLLGKVYEMKGMNREAADAYLTAFNLRPGANTLYWIENGIFQTSVPYVVPYLDKFLASE</sequence>
<dbReference type="SUPFAM" id="SSF48452">
    <property type="entry name" value="TPR-like"/>
    <property type="match status" value="1"/>
</dbReference>
<accession>X1EQQ8</accession>
<evidence type="ECO:0000313" key="1">
    <source>
        <dbReference type="EMBL" id="GAH35731.1"/>
    </source>
</evidence>
<dbReference type="EMBL" id="BARU01014694">
    <property type="protein sequence ID" value="GAH35731.1"/>
    <property type="molecule type" value="Genomic_DNA"/>
</dbReference>
<organism evidence="1">
    <name type="scientific">marine sediment metagenome</name>
    <dbReference type="NCBI Taxonomy" id="412755"/>
    <lineage>
        <taxon>unclassified sequences</taxon>
        <taxon>metagenomes</taxon>
        <taxon>ecological metagenomes</taxon>
    </lineage>
</organism>
<dbReference type="InterPro" id="IPR011990">
    <property type="entry name" value="TPR-like_helical_dom_sf"/>
</dbReference>